<dbReference type="HOGENOM" id="CLU_2083046_0_0_5"/>
<dbReference type="STRING" id="316055.RPE_3927"/>
<evidence type="ECO:0000256" key="1">
    <source>
        <dbReference type="SAM" id="MobiDB-lite"/>
    </source>
</evidence>
<sequence>MQAACNTELLGKCRRSPATCSRRRRERWKCHPTSSTATRHQRTGSASSQVLAAAQMLSRDSNGLKLEVGKFLGNIRAAQGRALTDGSARIVRICTGDEINAYVEWSAVLLFGSRCAG</sequence>
<gene>
    <name evidence="2" type="ordered locus">RPE_3927</name>
</gene>
<name>Q07JN1_RHOP5</name>
<protein>
    <submittedName>
        <fullName evidence="2">Uncharacterized protein</fullName>
    </submittedName>
</protein>
<dbReference type="KEGG" id="rpe:RPE_3927"/>
<accession>Q07JN1</accession>
<evidence type="ECO:0000313" key="2">
    <source>
        <dbReference type="EMBL" id="ABJ07853.1"/>
    </source>
</evidence>
<dbReference type="AlphaFoldDB" id="Q07JN1"/>
<dbReference type="EMBL" id="CP000463">
    <property type="protein sequence ID" value="ABJ07853.1"/>
    <property type="molecule type" value="Genomic_DNA"/>
</dbReference>
<feature type="compositionally biased region" description="Polar residues" evidence="1">
    <location>
        <begin position="32"/>
        <end position="46"/>
    </location>
</feature>
<reference evidence="2" key="1">
    <citation type="submission" date="2006-09" db="EMBL/GenBank/DDBJ databases">
        <title>Complete sequence of Rhodopseudomonas palustris BisA53.</title>
        <authorList>
            <consortium name="US DOE Joint Genome Institute"/>
            <person name="Copeland A."/>
            <person name="Lucas S."/>
            <person name="Lapidus A."/>
            <person name="Barry K."/>
            <person name="Detter J.C."/>
            <person name="Glavina del Rio T."/>
            <person name="Hammon N."/>
            <person name="Israni S."/>
            <person name="Dalin E."/>
            <person name="Tice H."/>
            <person name="Pitluck S."/>
            <person name="Chain P."/>
            <person name="Malfatti S."/>
            <person name="Shin M."/>
            <person name="Vergez L."/>
            <person name="Schmutz J."/>
            <person name="Larimer F."/>
            <person name="Land M."/>
            <person name="Hauser L."/>
            <person name="Pelletier D.A."/>
            <person name="Kyrpides N."/>
            <person name="Kim E."/>
            <person name="Harwood C.S."/>
            <person name="Oda Y."/>
            <person name="Richardson P."/>
        </authorList>
    </citation>
    <scope>NUCLEOTIDE SEQUENCE [LARGE SCALE GENOMIC DNA]</scope>
    <source>
        <strain evidence="2">BisA53</strain>
    </source>
</reference>
<proteinExistence type="predicted"/>
<organism evidence="2">
    <name type="scientific">Rhodopseudomonas palustris (strain BisA53)</name>
    <dbReference type="NCBI Taxonomy" id="316055"/>
    <lineage>
        <taxon>Bacteria</taxon>
        <taxon>Pseudomonadati</taxon>
        <taxon>Pseudomonadota</taxon>
        <taxon>Alphaproteobacteria</taxon>
        <taxon>Hyphomicrobiales</taxon>
        <taxon>Nitrobacteraceae</taxon>
        <taxon>Rhodopseudomonas</taxon>
    </lineage>
</organism>
<feature type="region of interest" description="Disordered" evidence="1">
    <location>
        <begin position="24"/>
        <end position="46"/>
    </location>
</feature>